<dbReference type="Proteomes" id="UP001311232">
    <property type="component" value="Unassembled WGS sequence"/>
</dbReference>
<keyword evidence="3" id="KW-1185">Reference proteome</keyword>
<gene>
    <name evidence="2" type="ORF">CRENBAI_007383</name>
</gene>
<organism evidence="2 3">
    <name type="scientific">Crenichthys baileyi</name>
    <name type="common">White River springfish</name>
    <dbReference type="NCBI Taxonomy" id="28760"/>
    <lineage>
        <taxon>Eukaryota</taxon>
        <taxon>Metazoa</taxon>
        <taxon>Chordata</taxon>
        <taxon>Craniata</taxon>
        <taxon>Vertebrata</taxon>
        <taxon>Euteleostomi</taxon>
        <taxon>Actinopterygii</taxon>
        <taxon>Neopterygii</taxon>
        <taxon>Teleostei</taxon>
        <taxon>Neoteleostei</taxon>
        <taxon>Acanthomorphata</taxon>
        <taxon>Ovalentaria</taxon>
        <taxon>Atherinomorphae</taxon>
        <taxon>Cyprinodontiformes</taxon>
        <taxon>Goodeidae</taxon>
        <taxon>Crenichthys</taxon>
    </lineage>
</organism>
<comment type="caution">
    <text evidence="2">The sequence shown here is derived from an EMBL/GenBank/DDBJ whole genome shotgun (WGS) entry which is preliminary data.</text>
</comment>
<evidence type="ECO:0000313" key="3">
    <source>
        <dbReference type="Proteomes" id="UP001311232"/>
    </source>
</evidence>
<feature type="region of interest" description="Disordered" evidence="1">
    <location>
        <begin position="1"/>
        <end position="114"/>
    </location>
</feature>
<evidence type="ECO:0000313" key="2">
    <source>
        <dbReference type="EMBL" id="KAK5622241.1"/>
    </source>
</evidence>
<dbReference type="AlphaFoldDB" id="A0AAV9SLT8"/>
<reference evidence="2 3" key="1">
    <citation type="submission" date="2021-06" db="EMBL/GenBank/DDBJ databases">
        <authorList>
            <person name="Palmer J.M."/>
        </authorList>
    </citation>
    <scope>NUCLEOTIDE SEQUENCE [LARGE SCALE GENOMIC DNA]</scope>
    <source>
        <strain evidence="2 3">MEX-2019</strain>
        <tissue evidence="2">Muscle</tissue>
    </source>
</reference>
<evidence type="ECO:0000256" key="1">
    <source>
        <dbReference type="SAM" id="MobiDB-lite"/>
    </source>
</evidence>
<feature type="compositionally biased region" description="Polar residues" evidence="1">
    <location>
        <begin position="23"/>
        <end position="38"/>
    </location>
</feature>
<dbReference type="EMBL" id="JAHHUM010000159">
    <property type="protein sequence ID" value="KAK5622241.1"/>
    <property type="molecule type" value="Genomic_DNA"/>
</dbReference>
<proteinExistence type="predicted"/>
<accession>A0AAV9SLT8</accession>
<protein>
    <submittedName>
        <fullName evidence="2">Uncharacterized protein</fullName>
    </submittedName>
</protein>
<sequence>MRTCHDLCNGGTPECKRGGSVTGGYQTPTRVQTKNNLNRAGGGGSWQEGQKQGQSSGGRPGGRPEQGQSSGGRPGGRPEQAQSSGGRRRMPGEPSEAEAEPGEPSSLASEARTRVSFSLNPCKLGAEVSEGPSIKRPGAEAPLYDVLCGVWRRLSLAGESLARQRLAVESLARQRLAVESLARQRLAVESLARQRLAVESLARQRLAVESLARQRLAVECQA</sequence>
<name>A0AAV9SLT8_9TELE</name>